<evidence type="ECO:0000313" key="3">
    <source>
        <dbReference type="EMBL" id="TMI81366.1"/>
    </source>
</evidence>
<dbReference type="Gene3D" id="3.40.190.10">
    <property type="entry name" value="Periplasmic binding protein-like II"/>
    <property type="match status" value="1"/>
</dbReference>
<dbReference type="InterPro" id="IPR000914">
    <property type="entry name" value="SBP_5_dom"/>
</dbReference>
<dbReference type="Gene3D" id="3.90.76.10">
    <property type="entry name" value="Dipeptide-binding Protein, Domain 1"/>
    <property type="match status" value="1"/>
</dbReference>
<protein>
    <submittedName>
        <fullName evidence="3">ABC transporter substrate-binding protein</fullName>
    </submittedName>
</protein>
<dbReference type="GO" id="GO:0042938">
    <property type="term" value="P:dipeptide transport"/>
    <property type="evidence" value="ECO:0007669"/>
    <property type="project" value="TreeGrafter"/>
</dbReference>
<dbReference type="PANTHER" id="PTHR30290:SF38">
    <property type="entry name" value="D,D-DIPEPTIDE-BINDING PERIPLASMIC PROTEIN DDPA-RELATED"/>
    <property type="match status" value="1"/>
</dbReference>
<dbReference type="EMBL" id="VBAO01000175">
    <property type="protein sequence ID" value="TMI81366.1"/>
    <property type="molecule type" value="Genomic_DNA"/>
</dbReference>
<dbReference type="SUPFAM" id="SSF53850">
    <property type="entry name" value="Periplasmic binding protein-like II"/>
    <property type="match status" value="1"/>
</dbReference>
<comment type="caution">
    <text evidence="3">The sequence shown here is derived from an EMBL/GenBank/DDBJ whole genome shotgun (WGS) entry which is preliminary data.</text>
</comment>
<dbReference type="InterPro" id="IPR019546">
    <property type="entry name" value="TAT_signal_bac_arc"/>
</dbReference>
<dbReference type="GO" id="GO:0043190">
    <property type="term" value="C:ATP-binding cassette (ABC) transporter complex"/>
    <property type="evidence" value="ECO:0007669"/>
    <property type="project" value="InterPro"/>
</dbReference>
<reference evidence="3 4" key="1">
    <citation type="journal article" date="2019" name="Nat. Microbiol.">
        <title>Mediterranean grassland soil C-N compound turnover is dependent on rainfall and depth, and is mediated by genomically divergent microorganisms.</title>
        <authorList>
            <person name="Diamond S."/>
            <person name="Andeer P.F."/>
            <person name="Li Z."/>
            <person name="Crits-Christoph A."/>
            <person name="Burstein D."/>
            <person name="Anantharaman K."/>
            <person name="Lane K.R."/>
            <person name="Thomas B.C."/>
            <person name="Pan C."/>
            <person name="Northen T.R."/>
            <person name="Banfield J.F."/>
        </authorList>
    </citation>
    <scope>NUCLEOTIDE SEQUENCE [LARGE SCALE GENOMIC DNA]</scope>
    <source>
        <strain evidence="3">NP_7</strain>
    </source>
</reference>
<dbReference type="NCBIfam" id="TIGR01409">
    <property type="entry name" value="TAT_signal_seq"/>
    <property type="match status" value="1"/>
</dbReference>
<evidence type="ECO:0000313" key="4">
    <source>
        <dbReference type="Proteomes" id="UP000320048"/>
    </source>
</evidence>
<dbReference type="AlphaFoldDB" id="A0A537JE39"/>
<dbReference type="InterPro" id="IPR006311">
    <property type="entry name" value="TAT_signal"/>
</dbReference>
<dbReference type="Gene3D" id="3.10.105.10">
    <property type="entry name" value="Dipeptide-binding Protein, Domain 3"/>
    <property type="match status" value="1"/>
</dbReference>
<dbReference type="InterPro" id="IPR030678">
    <property type="entry name" value="Peptide/Ni-bd"/>
</dbReference>
<accession>A0A537JE39</accession>
<dbReference type="Pfam" id="PF00496">
    <property type="entry name" value="SBP_bac_5"/>
    <property type="match status" value="1"/>
</dbReference>
<dbReference type="GO" id="GO:1904680">
    <property type="term" value="F:peptide transmembrane transporter activity"/>
    <property type="evidence" value="ECO:0007669"/>
    <property type="project" value="TreeGrafter"/>
</dbReference>
<dbReference type="Proteomes" id="UP000320048">
    <property type="component" value="Unassembled WGS sequence"/>
</dbReference>
<keyword evidence="1" id="KW-0732">Signal</keyword>
<feature type="domain" description="Solute-binding protein family 5" evidence="2">
    <location>
        <begin position="91"/>
        <end position="459"/>
    </location>
</feature>
<name>A0A537JE39_9BACT</name>
<dbReference type="GO" id="GO:0030288">
    <property type="term" value="C:outer membrane-bounded periplasmic space"/>
    <property type="evidence" value="ECO:0007669"/>
    <property type="project" value="TreeGrafter"/>
</dbReference>
<dbReference type="PANTHER" id="PTHR30290">
    <property type="entry name" value="PERIPLASMIC BINDING COMPONENT OF ABC TRANSPORTER"/>
    <property type="match status" value="1"/>
</dbReference>
<organism evidence="3 4">
    <name type="scientific">Candidatus Segetimicrobium genomatis</name>
    <dbReference type="NCBI Taxonomy" id="2569760"/>
    <lineage>
        <taxon>Bacteria</taxon>
        <taxon>Bacillati</taxon>
        <taxon>Candidatus Sysuimicrobiota</taxon>
        <taxon>Candidatus Sysuimicrobiia</taxon>
        <taxon>Candidatus Sysuimicrobiales</taxon>
        <taxon>Candidatus Segetimicrobiaceae</taxon>
        <taxon>Candidatus Segetimicrobium</taxon>
    </lineage>
</organism>
<dbReference type="CDD" id="cd08512">
    <property type="entry name" value="PBP2_NikA_DppA_OppA_like_7"/>
    <property type="match status" value="1"/>
</dbReference>
<dbReference type="InterPro" id="IPR039424">
    <property type="entry name" value="SBP_5"/>
</dbReference>
<evidence type="ECO:0000259" key="2">
    <source>
        <dbReference type="Pfam" id="PF00496"/>
    </source>
</evidence>
<evidence type="ECO:0000256" key="1">
    <source>
        <dbReference type="ARBA" id="ARBA00022729"/>
    </source>
</evidence>
<dbReference type="PIRSF" id="PIRSF002741">
    <property type="entry name" value="MppA"/>
    <property type="match status" value="1"/>
</dbReference>
<sequence length="544" mass="59138">MDSVRREGRISRRRFLRTLAAGGAAVGAGAAGPGLFWTRPGSAAGVATDTLIVGQDTAVQTFDPQIVYDNTVRITRGIYEPLVGLEGGTPKIVPKLATSWSATPDVKQWTLKLRPGVTFHDGTPLDSEAVKVTMERLIKINRGFAYAFKGLVAGVDTPDPLTARITLSSPDASFVAKLAAISGNLIVSPKAVREHATGDDLAQGWLKEHGAGTGPYVLESYDKGAQQVVLAQFPGYWGGWSGPHVKRIIFRIVPEASTQRLMVERGEADIVTVVSPDLIDALAKEPGIAVSESPTMRIFYIAMHCQREPLKDVKIRQALSYAFDYEGAKQAIFNGKLAPLNGPLPDNDPAHLSPADKPYRYDLAKAKQLLSESSRPNGGFTLSLSLFQGDPTFRKAAEILQARLKELNIDVNIQELASSVLLDKAGKPDTAPDLLPVRNYPDYADPSALISATFGKDAWGTAGWNFSFYANDHVEQLLTQANQITSQPRRIQLFRDAQRTIVQEAAAIFVGTLINRVAMRSNVHGFQYNPLLGNTFDLYQIAKS</sequence>
<proteinExistence type="predicted"/>
<dbReference type="PROSITE" id="PS51318">
    <property type="entry name" value="TAT"/>
    <property type="match status" value="1"/>
</dbReference>
<gene>
    <name evidence="3" type="ORF">E6H04_06915</name>
</gene>